<reference evidence="1 2" key="1">
    <citation type="submission" date="2018-12" db="EMBL/GenBank/DDBJ databases">
        <title>Complete Genome Sequence of Glutamicibacter creatinolyticus strain LGCM259,isolated from an abscess of a 12-year-old mare in Italy.</title>
        <authorList>
            <person name="Santos R.G."/>
            <person name="Silva A.L."/>
            <person name="Seyffert N."/>
            <person name="Castro T.L.P."/>
            <person name="Attili A.R."/>
            <person name="Rifici C."/>
            <person name="Mazzullo G."/>
            <person name="Brenig B."/>
            <person name="Venanzi F."/>
            <person name="Azevedo V."/>
        </authorList>
    </citation>
    <scope>NUCLEOTIDE SEQUENCE [LARGE SCALE GENOMIC DNA]</scope>
    <source>
        <strain evidence="1 2">LGCM 259</strain>
    </source>
</reference>
<name>A0A5B7WU18_9MICC</name>
<dbReference type="Proteomes" id="UP000307000">
    <property type="component" value="Chromosome"/>
</dbReference>
<sequence>MSTNYYNRPATHQLNQFARINDAYTLAGLTPPTYVEELKRTITTAPTVQQEAANIAREALEADDPAEFYENALTRIQRAQAADVLKNAFAKNIQSALDSKAHHYRATAANELEPQIAKLTKALTTAAKKLPAGHPLDMAANIEAGTGTEYKTTRDTLALLGTYAAIYPQGTPTDGTPTAVHTVLPIVELPKATIERIKPGLNDLAPVPSNAPQLTGTHTIRRIANDLALNMDDTLARIAAGHYEGATISFANPTELNARRQNAQNAFKRTTDKHDTTNSMVAI</sequence>
<gene>
    <name evidence="1" type="ORF">GcLGCM259_1800</name>
</gene>
<protein>
    <submittedName>
        <fullName evidence="1">Uncharacterized protein</fullName>
    </submittedName>
</protein>
<organism evidence="1 2">
    <name type="scientific">Glutamicibacter creatinolyticus</name>
    <dbReference type="NCBI Taxonomy" id="162496"/>
    <lineage>
        <taxon>Bacteria</taxon>
        <taxon>Bacillati</taxon>
        <taxon>Actinomycetota</taxon>
        <taxon>Actinomycetes</taxon>
        <taxon>Micrococcales</taxon>
        <taxon>Micrococcaceae</taxon>
        <taxon>Glutamicibacter</taxon>
    </lineage>
</organism>
<proteinExistence type="predicted"/>
<evidence type="ECO:0000313" key="2">
    <source>
        <dbReference type="Proteomes" id="UP000307000"/>
    </source>
</evidence>
<dbReference type="AlphaFoldDB" id="A0A5B7WU18"/>
<dbReference type="EMBL" id="CP034412">
    <property type="protein sequence ID" value="QCY47518.1"/>
    <property type="molecule type" value="Genomic_DNA"/>
</dbReference>
<keyword evidence="2" id="KW-1185">Reference proteome</keyword>
<evidence type="ECO:0000313" key="1">
    <source>
        <dbReference type="EMBL" id="QCY47518.1"/>
    </source>
</evidence>
<accession>A0A5B7WU18</accession>
<dbReference type="KEGG" id="gcr:GcLGCM259_1800"/>
<dbReference type="RefSeq" id="WP_138926444.1">
    <property type="nucleotide sequence ID" value="NZ_CP034412.1"/>
</dbReference>